<protein>
    <recommendedName>
        <fullName evidence="8">Amino acid transporter transmembrane domain-containing protein</fullName>
    </recommendedName>
</protein>
<feature type="domain" description="Amino acid transporter transmembrane" evidence="8">
    <location>
        <begin position="131"/>
        <end position="336"/>
    </location>
</feature>
<feature type="transmembrane region" description="Helical" evidence="7">
    <location>
        <begin position="199"/>
        <end position="221"/>
    </location>
</feature>
<proteinExistence type="predicted"/>
<accession>A0A167XE47</accession>
<feature type="transmembrane region" description="Helical" evidence="7">
    <location>
        <begin position="337"/>
        <end position="357"/>
    </location>
</feature>
<evidence type="ECO:0000259" key="8">
    <source>
        <dbReference type="Pfam" id="PF01490"/>
    </source>
</evidence>
<sequence>MALVNNASRALGGHEPRSTDITEKQEEQAIAPVDTTLPNGDQPPFEAFLHYARIQRAAELADRRAGSEAEEQHWGRLIRRAFGGRKKIQAVLSDASSSREGVEGEKGEKTYLEAEASSVNSGDVAYKTLRVASWQSVFYLITTDILGPYSAPYSFAQVGYWPGCIVFFISGCLAAFTGYLLMYPVRHIGDLTDRLFGEWAKHVCNILQSLQLIFNVGIIVLGNGQGLSQIAKFRVCFTVCIVIWTVAGMIIGQVRTLQKFGWLANVSVFMNIFVILATMGVVSQQLPNYKASILPIGPVITQARVVQPFECQVTGIPQLVFSYGGAMIFTEFWKGMACAQVLITLGYTIFGVGLYSYQGQFVVNPSRPLSRGSRPSSFGCKSPLDVS</sequence>
<keyword evidence="3 7" id="KW-0812">Transmembrane</keyword>
<evidence type="ECO:0000256" key="4">
    <source>
        <dbReference type="ARBA" id="ARBA00022989"/>
    </source>
</evidence>
<dbReference type="Pfam" id="PF01490">
    <property type="entry name" value="Aa_trans"/>
    <property type="match status" value="1"/>
</dbReference>
<dbReference type="EMBL" id="KV417761">
    <property type="protein sequence ID" value="KZP07119.1"/>
    <property type="molecule type" value="Genomic_DNA"/>
</dbReference>
<name>A0A167XE47_9AGAM</name>
<feature type="transmembrane region" description="Helical" evidence="7">
    <location>
        <begin position="233"/>
        <end position="254"/>
    </location>
</feature>
<keyword evidence="2" id="KW-0813">Transport</keyword>
<keyword evidence="4 7" id="KW-1133">Transmembrane helix</keyword>
<feature type="region of interest" description="Disordered" evidence="6">
    <location>
        <begin position="1"/>
        <end position="24"/>
    </location>
</feature>
<evidence type="ECO:0000256" key="1">
    <source>
        <dbReference type="ARBA" id="ARBA00004370"/>
    </source>
</evidence>
<keyword evidence="5 7" id="KW-0472">Membrane</keyword>
<feature type="compositionally biased region" description="Basic and acidic residues" evidence="6">
    <location>
        <begin position="12"/>
        <end position="24"/>
    </location>
</feature>
<keyword evidence="10" id="KW-1185">Reference proteome</keyword>
<gene>
    <name evidence="9" type="ORF">FIBSPDRAFT_1053180</name>
</gene>
<organism evidence="9 10">
    <name type="scientific">Athelia psychrophila</name>
    <dbReference type="NCBI Taxonomy" id="1759441"/>
    <lineage>
        <taxon>Eukaryota</taxon>
        <taxon>Fungi</taxon>
        <taxon>Dikarya</taxon>
        <taxon>Basidiomycota</taxon>
        <taxon>Agaricomycotina</taxon>
        <taxon>Agaricomycetes</taxon>
        <taxon>Agaricomycetidae</taxon>
        <taxon>Atheliales</taxon>
        <taxon>Atheliaceae</taxon>
        <taxon>Athelia</taxon>
    </lineage>
</organism>
<evidence type="ECO:0000256" key="7">
    <source>
        <dbReference type="SAM" id="Phobius"/>
    </source>
</evidence>
<dbReference type="GO" id="GO:0016020">
    <property type="term" value="C:membrane"/>
    <property type="evidence" value="ECO:0007669"/>
    <property type="project" value="UniProtKB-SubCell"/>
</dbReference>
<reference evidence="9 10" key="1">
    <citation type="journal article" date="2016" name="Mol. Biol. Evol.">
        <title>Comparative Genomics of Early-Diverging Mushroom-Forming Fungi Provides Insights into the Origins of Lignocellulose Decay Capabilities.</title>
        <authorList>
            <person name="Nagy L.G."/>
            <person name="Riley R."/>
            <person name="Tritt A."/>
            <person name="Adam C."/>
            <person name="Daum C."/>
            <person name="Floudas D."/>
            <person name="Sun H."/>
            <person name="Yadav J.S."/>
            <person name="Pangilinan J."/>
            <person name="Larsson K.H."/>
            <person name="Matsuura K."/>
            <person name="Barry K."/>
            <person name="Labutti K."/>
            <person name="Kuo R."/>
            <person name="Ohm R.A."/>
            <person name="Bhattacharya S.S."/>
            <person name="Shirouzu T."/>
            <person name="Yoshinaga Y."/>
            <person name="Martin F.M."/>
            <person name="Grigoriev I.V."/>
            <person name="Hibbett D.S."/>
        </authorList>
    </citation>
    <scope>NUCLEOTIDE SEQUENCE [LARGE SCALE GENOMIC DNA]</scope>
    <source>
        <strain evidence="9 10">CBS 109695</strain>
    </source>
</reference>
<dbReference type="AlphaFoldDB" id="A0A167XE47"/>
<evidence type="ECO:0000313" key="10">
    <source>
        <dbReference type="Proteomes" id="UP000076532"/>
    </source>
</evidence>
<dbReference type="OrthoDB" id="40134at2759"/>
<evidence type="ECO:0000256" key="5">
    <source>
        <dbReference type="ARBA" id="ARBA00023136"/>
    </source>
</evidence>
<dbReference type="Proteomes" id="UP000076532">
    <property type="component" value="Unassembled WGS sequence"/>
</dbReference>
<dbReference type="STRING" id="436010.A0A167XE47"/>
<evidence type="ECO:0000256" key="3">
    <source>
        <dbReference type="ARBA" id="ARBA00022692"/>
    </source>
</evidence>
<evidence type="ECO:0000313" key="9">
    <source>
        <dbReference type="EMBL" id="KZP07119.1"/>
    </source>
</evidence>
<evidence type="ECO:0000256" key="2">
    <source>
        <dbReference type="ARBA" id="ARBA00022448"/>
    </source>
</evidence>
<dbReference type="PANTHER" id="PTHR48017">
    <property type="entry name" value="OS05G0424000 PROTEIN-RELATED"/>
    <property type="match status" value="1"/>
</dbReference>
<feature type="transmembrane region" description="Helical" evidence="7">
    <location>
        <begin position="158"/>
        <end position="179"/>
    </location>
</feature>
<dbReference type="InterPro" id="IPR013057">
    <property type="entry name" value="AA_transpt_TM"/>
</dbReference>
<comment type="subcellular location">
    <subcellularLocation>
        <location evidence="1">Membrane</location>
    </subcellularLocation>
</comment>
<feature type="transmembrane region" description="Helical" evidence="7">
    <location>
        <begin position="260"/>
        <end position="282"/>
    </location>
</feature>
<evidence type="ECO:0000256" key="6">
    <source>
        <dbReference type="SAM" id="MobiDB-lite"/>
    </source>
</evidence>